<evidence type="ECO:0000256" key="12">
    <source>
        <dbReference type="NCBIfam" id="TIGR04265"/>
    </source>
</evidence>
<dbReference type="InterPro" id="IPR001736">
    <property type="entry name" value="PLipase_D/transphosphatidylase"/>
</dbReference>
<dbReference type="SMART" id="SM00155">
    <property type="entry name" value="PLDc"/>
    <property type="match status" value="2"/>
</dbReference>
<evidence type="ECO:0000313" key="16">
    <source>
        <dbReference type="Proteomes" id="UP001477672"/>
    </source>
</evidence>
<keyword evidence="9 13" id="KW-0472">Membrane</keyword>
<evidence type="ECO:0000256" key="11">
    <source>
        <dbReference type="ARBA" id="ARBA00023264"/>
    </source>
</evidence>
<feature type="transmembrane region" description="Helical" evidence="13">
    <location>
        <begin position="12"/>
        <end position="31"/>
    </location>
</feature>
<dbReference type="InterPro" id="IPR027379">
    <property type="entry name" value="CLS_N"/>
</dbReference>
<evidence type="ECO:0000256" key="2">
    <source>
        <dbReference type="ARBA" id="ARBA00022475"/>
    </source>
</evidence>
<keyword evidence="3" id="KW-0444">Lipid biosynthesis</keyword>
<evidence type="ECO:0000256" key="3">
    <source>
        <dbReference type="ARBA" id="ARBA00022516"/>
    </source>
</evidence>
<keyword evidence="6" id="KW-0677">Repeat</keyword>
<evidence type="ECO:0000259" key="14">
    <source>
        <dbReference type="PROSITE" id="PS50035"/>
    </source>
</evidence>
<evidence type="ECO:0000256" key="10">
    <source>
        <dbReference type="ARBA" id="ARBA00023209"/>
    </source>
</evidence>
<keyword evidence="7 13" id="KW-1133">Transmembrane helix</keyword>
<evidence type="ECO:0000256" key="7">
    <source>
        <dbReference type="ARBA" id="ARBA00022989"/>
    </source>
</evidence>
<evidence type="ECO:0000256" key="6">
    <source>
        <dbReference type="ARBA" id="ARBA00022737"/>
    </source>
</evidence>
<name>A0ABV1GDS1_9FIRM</name>
<protein>
    <recommendedName>
        <fullName evidence="12">Cardiolipin synthase</fullName>
        <ecNumber evidence="12">2.7.8.-</ecNumber>
    </recommendedName>
</protein>
<dbReference type="PROSITE" id="PS50035">
    <property type="entry name" value="PLD"/>
    <property type="match status" value="2"/>
</dbReference>
<evidence type="ECO:0000313" key="15">
    <source>
        <dbReference type="EMBL" id="MEQ2520000.1"/>
    </source>
</evidence>
<proteinExistence type="predicted"/>
<dbReference type="CDD" id="cd09154">
    <property type="entry name" value="PLDc_SMU_988_like_1"/>
    <property type="match status" value="1"/>
</dbReference>
<sequence>MKKVLQFLCGRIFITGILLLVQLGWFTLFLMKLTRYSVLFSGFFGVLSILIVLYLIGSDDNPAYKIGWIILIMALPLLGGLLYLLMGNKRPSKPLKRQLIPAQQALEPTLRQDPEVQDALKQTDPRAEGLSRYLQSAGGWPVYRDSDVRYYPVGEAMYQDMLCALESAQHFIFLEYFIIQPGKMWDSILEILTRKAAEGVDVRLIYDDMGSLFLLPQSFPRDMERRGIRCLPFNPFIPVLSLIMNNRDHRKILVVDGHTAFNGGINLSDEYINETHPHGHWKDTGVRVHGPAAWNLTAMFLSMWHAFRKEDALEDVRRFFPQTFHPQPFSGEGFVQPFGDSPLDGEALAENVYIDILSQAKRYVYIFTPYLIIDDIMKTALCSAAKRGVDVRIVTPGVPDKKIVYRLTRSHYMPLLKAGVRIFEYAPGFIHAKSYVADDETAVIGTINMDYRSLYLHFECGTYLYRCPAVMDLKADALDTLAKSREVQLSRIHHTAVGALLDAVLRLVAPLF</sequence>
<evidence type="ECO:0000256" key="4">
    <source>
        <dbReference type="ARBA" id="ARBA00022679"/>
    </source>
</evidence>
<gene>
    <name evidence="15" type="primary">cls</name>
    <name evidence="15" type="ORF">WMO24_06110</name>
</gene>
<evidence type="ECO:0000256" key="8">
    <source>
        <dbReference type="ARBA" id="ARBA00023098"/>
    </source>
</evidence>
<evidence type="ECO:0000256" key="5">
    <source>
        <dbReference type="ARBA" id="ARBA00022692"/>
    </source>
</evidence>
<dbReference type="Proteomes" id="UP001477672">
    <property type="component" value="Unassembled WGS sequence"/>
</dbReference>
<dbReference type="NCBIfam" id="TIGR04265">
    <property type="entry name" value="bac_cardiolipin"/>
    <property type="match status" value="1"/>
</dbReference>
<dbReference type="EC" id="2.7.8.-" evidence="12"/>
<organism evidence="15 16">
    <name type="scientific">Ruthenibacterium intestinale</name>
    <dbReference type="NCBI Taxonomy" id="3133163"/>
    <lineage>
        <taxon>Bacteria</taxon>
        <taxon>Bacillati</taxon>
        <taxon>Bacillota</taxon>
        <taxon>Clostridia</taxon>
        <taxon>Eubacteriales</taxon>
        <taxon>Oscillospiraceae</taxon>
        <taxon>Ruthenibacterium</taxon>
    </lineage>
</organism>
<evidence type="ECO:0000256" key="1">
    <source>
        <dbReference type="ARBA" id="ARBA00004651"/>
    </source>
</evidence>
<feature type="domain" description="PLD phosphodiesterase" evidence="14">
    <location>
        <begin position="244"/>
        <end position="271"/>
    </location>
</feature>
<keyword evidence="4" id="KW-0808">Transferase</keyword>
<dbReference type="CDD" id="cd09160">
    <property type="entry name" value="PLDc_SMU_988_like_2"/>
    <property type="match status" value="1"/>
</dbReference>
<dbReference type="InterPro" id="IPR025202">
    <property type="entry name" value="PLD-like_dom"/>
</dbReference>
<dbReference type="Gene3D" id="3.30.870.10">
    <property type="entry name" value="Endonuclease Chain A"/>
    <property type="match status" value="2"/>
</dbReference>
<keyword evidence="11" id="KW-1208">Phospholipid metabolism</keyword>
<evidence type="ECO:0000256" key="13">
    <source>
        <dbReference type="SAM" id="Phobius"/>
    </source>
</evidence>
<keyword evidence="16" id="KW-1185">Reference proteome</keyword>
<feature type="domain" description="PLD phosphodiesterase" evidence="14">
    <location>
        <begin position="426"/>
        <end position="453"/>
    </location>
</feature>
<accession>A0ABV1GDS1</accession>
<feature type="transmembrane region" description="Helical" evidence="13">
    <location>
        <begin position="63"/>
        <end position="86"/>
    </location>
</feature>
<dbReference type="Pfam" id="PF13396">
    <property type="entry name" value="PLDc_N"/>
    <property type="match status" value="1"/>
</dbReference>
<dbReference type="SUPFAM" id="SSF56024">
    <property type="entry name" value="Phospholipase D/nuclease"/>
    <property type="match status" value="2"/>
</dbReference>
<dbReference type="PANTHER" id="PTHR21248">
    <property type="entry name" value="CARDIOLIPIN SYNTHASE"/>
    <property type="match status" value="1"/>
</dbReference>
<reference evidence="15 16" key="1">
    <citation type="submission" date="2024-03" db="EMBL/GenBank/DDBJ databases">
        <title>Human intestinal bacterial collection.</title>
        <authorList>
            <person name="Pauvert C."/>
            <person name="Hitch T.C.A."/>
            <person name="Clavel T."/>
        </authorList>
    </citation>
    <scope>NUCLEOTIDE SEQUENCE [LARGE SCALE GENOMIC DNA]</scope>
    <source>
        <strain evidence="15 16">CLA-JM-H11</strain>
    </source>
</reference>
<dbReference type="InterPro" id="IPR022924">
    <property type="entry name" value="Cardiolipin_synthase"/>
</dbReference>
<dbReference type="EMBL" id="JBBMFA010000079">
    <property type="protein sequence ID" value="MEQ2520000.1"/>
    <property type="molecule type" value="Genomic_DNA"/>
</dbReference>
<keyword evidence="10" id="KW-0594">Phospholipid biosynthesis</keyword>
<keyword evidence="2" id="KW-1003">Cell membrane</keyword>
<keyword evidence="8" id="KW-0443">Lipid metabolism</keyword>
<comment type="caution">
    <text evidence="15">The sequence shown here is derived from an EMBL/GenBank/DDBJ whole genome shotgun (WGS) entry which is preliminary data.</text>
</comment>
<dbReference type="RefSeq" id="WP_349215430.1">
    <property type="nucleotide sequence ID" value="NZ_JBBMFA010000079.1"/>
</dbReference>
<dbReference type="PANTHER" id="PTHR21248:SF22">
    <property type="entry name" value="PHOSPHOLIPASE D"/>
    <property type="match status" value="1"/>
</dbReference>
<feature type="transmembrane region" description="Helical" evidence="13">
    <location>
        <begin position="38"/>
        <end position="57"/>
    </location>
</feature>
<evidence type="ECO:0000256" key="9">
    <source>
        <dbReference type="ARBA" id="ARBA00023136"/>
    </source>
</evidence>
<dbReference type="Pfam" id="PF13091">
    <property type="entry name" value="PLDc_2"/>
    <property type="match status" value="2"/>
</dbReference>
<keyword evidence="5 13" id="KW-0812">Transmembrane</keyword>
<comment type="subcellular location">
    <subcellularLocation>
        <location evidence="1">Cell membrane</location>
        <topology evidence="1">Multi-pass membrane protein</topology>
    </subcellularLocation>
</comment>